<dbReference type="EMBL" id="MT040195">
    <property type="protein sequence ID" value="QNV47855.1"/>
    <property type="molecule type" value="Genomic_DNA"/>
</dbReference>
<feature type="region of interest" description="Disordered" evidence="1">
    <location>
        <begin position="16"/>
        <end position="35"/>
    </location>
</feature>
<dbReference type="PROSITE" id="PS51750">
    <property type="entry name" value="BRO_N"/>
    <property type="match status" value="1"/>
</dbReference>
<name>A0ABX6TQU1_9ABAC</name>
<sequence length="380" mass="44210">MAFKFIAKLFGYRNDDDNDDHGSDKNGGEQQASASASPLSGFSYLFKTKRIQFDDQFSFTIGYMFNDEVWIAAVQLAEGLGFSDPHRAVDRLVDEKYKRTIDELVFNGIGKRKDDDAAANSLTCVNKHGVLQLIDHLDFKNKAEFTAWIIEEVYVELENKFLPSPIDDKLNKVLSAVDTIKVHNDKTSRNNDQFKEQVIERFEWFNAQIGELNKKITILNNVDELYRRLQDHHRSNTNKSTRSIFSINTSENMFKISPRRLNNNNDDDEDDNINNTRYETVRFPRDTSKHPRLSVFVKPSEEGTDVAFITAQQRRHNVLKRKFNDMEMIYDSVHPNPQLAMHCINEELDIKQFDYTKRSRRLIHVNSPIETVKSFINENL</sequence>
<evidence type="ECO:0000256" key="1">
    <source>
        <dbReference type="SAM" id="MobiDB-lite"/>
    </source>
</evidence>
<dbReference type="RefSeq" id="YP_010800429.1">
    <property type="nucleotide sequence ID" value="NC_076869.1"/>
</dbReference>
<dbReference type="Proteomes" id="UP000831439">
    <property type="component" value="Segment"/>
</dbReference>
<evidence type="ECO:0000313" key="3">
    <source>
        <dbReference type="EMBL" id="QNV47855.1"/>
    </source>
</evidence>
<dbReference type="Pfam" id="PF12299">
    <property type="entry name" value="DUF3627"/>
    <property type="match status" value="1"/>
</dbReference>
<evidence type="ECO:0000313" key="4">
    <source>
        <dbReference type="Proteomes" id="UP000831439"/>
    </source>
</evidence>
<proteinExistence type="predicted"/>
<feature type="domain" description="Bro-N" evidence="2">
    <location>
        <begin position="45"/>
        <end position="161"/>
    </location>
</feature>
<dbReference type="GeneID" id="80539033"/>
<protein>
    <submittedName>
        <fullName evidence="3">38.7 kDa protein</fullName>
    </submittedName>
</protein>
<dbReference type="SMART" id="SM01040">
    <property type="entry name" value="Bro-N"/>
    <property type="match status" value="1"/>
</dbReference>
<reference evidence="3 4" key="1">
    <citation type="journal article" date="2020" name="Genomics">
        <title>Characterization of a novel alphabaculovirus isolated from the Southern armyworm, Spodoptera eridania (Cramer, 1782) (Lepidoptera: Noctuidae) and the evolution of odv-e66, a bacterium-acquired baculoviral chondroitinase gene.</title>
        <authorList>
            <person name="Rodrigues D.T."/>
            <person name="Peterson L."/>
            <person name="de Oliveira L.B."/>
            <person name="Sosa-Gomez D.R."/>
            <person name="Ribeiro B.M."/>
            <person name="Ardisson-Araujo D.M.P."/>
        </authorList>
    </citation>
    <scope>NUCLEOTIDE SEQUENCE [LARGE SCALE GENOMIC DNA]</scope>
    <source>
        <strain evidence="3">CNPSo-165</strain>
    </source>
</reference>
<organism evidence="3 4">
    <name type="scientific">Spodoptera eridania nucleopolyhedrovirus</name>
    <dbReference type="NCBI Taxonomy" id="2315721"/>
    <lineage>
        <taxon>Viruses</taxon>
        <taxon>Viruses incertae sedis</taxon>
        <taxon>Naldaviricetes</taxon>
        <taxon>Lefavirales</taxon>
        <taxon>Baculoviridae</taxon>
        <taxon>Alphabaculovirus</taxon>
        <taxon>Alphabaculovirus speridaniae</taxon>
    </lineage>
</organism>
<evidence type="ECO:0000259" key="2">
    <source>
        <dbReference type="PROSITE" id="PS51750"/>
    </source>
</evidence>
<dbReference type="InterPro" id="IPR003497">
    <property type="entry name" value="BRO_N_domain"/>
</dbReference>
<accession>A0ABX6TQU1</accession>
<keyword evidence="4" id="KW-1185">Reference proteome</keyword>
<dbReference type="InterPro" id="IPR022549">
    <property type="entry name" value="DUF3627"/>
</dbReference>
<dbReference type="Pfam" id="PF02498">
    <property type="entry name" value="Bro-N"/>
    <property type="match status" value="1"/>
</dbReference>